<organism evidence="2 3">
    <name type="scientific">Promicromonospora kroppenstedtii</name>
    <dbReference type="NCBI Taxonomy" id="440482"/>
    <lineage>
        <taxon>Bacteria</taxon>
        <taxon>Bacillati</taxon>
        <taxon>Actinomycetota</taxon>
        <taxon>Actinomycetes</taxon>
        <taxon>Micrococcales</taxon>
        <taxon>Promicromonosporaceae</taxon>
        <taxon>Promicromonospora</taxon>
    </lineage>
</organism>
<evidence type="ECO:0000313" key="2">
    <source>
        <dbReference type="EMBL" id="MFI2486849.1"/>
    </source>
</evidence>
<dbReference type="CDD" id="cd04301">
    <property type="entry name" value="NAT_SF"/>
    <property type="match status" value="1"/>
</dbReference>
<dbReference type="EMBL" id="JBIRYI010000004">
    <property type="protein sequence ID" value="MFI2486849.1"/>
    <property type="molecule type" value="Genomic_DNA"/>
</dbReference>
<sequence length="196" mass="21731">MSRGDEWPDADSRAEASANASRPLIVRCHREPMSEPLVRPAVLDDAEAIAVVHHTSWVETYSDLLPAEHWETDTVERRAQRWQERLSDDAAGYPSVAVVDQLVVGFAIAGPTRKKQDVPPPVRADELWSLYVLGEHHGTGISGLLLDTVLPPDRPAELWVAGVNPRARRFYEKHGFIPDGAGLTDSLGFALIRMVR</sequence>
<proteinExistence type="predicted"/>
<keyword evidence="2" id="KW-0808">Transferase</keyword>
<name>A0ABW7XH64_9MICO</name>
<keyword evidence="3" id="KW-1185">Reference proteome</keyword>
<dbReference type="InterPro" id="IPR000182">
    <property type="entry name" value="GNAT_dom"/>
</dbReference>
<comment type="caution">
    <text evidence="2">The sequence shown here is derived from an EMBL/GenBank/DDBJ whole genome shotgun (WGS) entry which is preliminary data.</text>
</comment>
<dbReference type="EC" id="2.3.-.-" evidence="2"/>
<dbReference type="PROSITE" id="PS51186">
    <property type="entry name" value="GNAT"/>
    <property type="match status" value="1"/>
</dbReference>
<accession>A0ABW7XH64</accession>
<evidence type="ECO:0000313" key="3">
    <source>
        <dbReference type="Proteomes" id="UP001611580"/>
    </source>
</evidence>
<dbReference type="SUPFAM" id="SSF55729">
    <property type="entry name" value="Acyl-CoA N-acyltransferases (Nat)"/>
    <property type="match status" value="1"/>
</dbReference>
<dbReference type="RefSeq" id="WP_397403104.1">
    <property type="nucleotide sequence ID" value="NZ_JBIRYI010000004.1"/>
</dbReference>
<evidence type="ECO:0000259" key="1">
    <source>
        <dbReference type="PROSITE" id="PS51186"/>
    </source>
</evidence>
<gene>
    <name evidence="2" type="ORF">ACH47X_08065</name>
</gene>
<dbReference type="Pfam" id="PF00583">
    <property type="entry name" value="Acetyltransf_1"/>
    <property type="match status" value="1"/>
</dbReference>
<protein>
    <submittedName>
        <fullName evidence="2">GNAT family N-acetyltransferase</fullName>
        <ecNumber evidence="2">2.3.-.-</ecNumber>
    </submittedName>
</protein>
<feature type="domain" description="N-acetyltransferase" evidence="1">
    <location>
        <begin position="36"/>
        <end position="196"/>
    </location>
</feature>
<keyword evidence="2" id="KW-0012">Acyltransferase</keyword>
<dbReference type="Proteomes" id="UP001611580">
    <property type="component" value="Unassembled WGS sequence"/>
</dbReference>
<dbReference type="Gene3D" id="3.40.630.30">
    <property type="match status" value="1"/>
</dbReference>
<dbReference type="InterPro" id="IPR016181">
    <property type="entry name" value="Acyl_CoA_acyltransferase"/>
</dbReference>
<reference evidence="2 3" key="1">
    <citation type="submission" date="2024-10" db="EMBL/GenBank/DDBJ databases">
        <title>The Natural Products Discovery Center: Release of the First 8490 Sequenced Strains for Exploring Actinobacteria Biosynthetic Diversity.</title>
        <authorList>
            <person name="Kalkreuter E."/>
            <person name="Kautsar S.A."/>
            <person name="Yang D."/>
            <person name="Bader C.D."/>
            <person name="Teijaro C.N."/>
            <person name="Fluegel L."/>
            <person name="Davis C.M."/>
            <person name="Simpson J.R."/>
            <person name="Lauterbach L."/>
            <person name="Steele A.D."/>
            <person name="Gui C."/>
            <person name="Meng S."/>
            <person name="Li G."/>
            <person name="Viehrig K."/>
            <person name="Ye F."/>
            <person name="Su P."/>
            <person name="Kiefer A.F."/>
            <person name="Nichols A."/>
            <person name="Cepeda A.J."/>
            <person name="Yan W."/>
            <person name="Fan B."/>
            <person name="Jiang Y."/>
            <person name="Adhikari A."/>
            <person name="Zheng C.-J."/>
            <person name="Schuster L."/>
            <person name="Cowan T.M."/>
            <person name="Smanski M.J."/>
            <person name="Chevrette M.G."/>
            <person name="De Carvalho L.P.S."/>
            <person name="Shen B."/>
        </authorList>
    </citation>
    <scope>NUCLEOTIDE SEQUENCE [LARGE SCALE GENOMIC DNA]</scope>
    <source>
        <strain evidence="2 3">NPDC019481</strain>
    </source>
</reference>
<dbReference type="GO" id="GO:0016746">
    <property type="term" value="F:acyltransferase activity"/>
    <property type="evidence" value="ECO:0007669"/>
    <property type="project" value="UniProtKB-KW"/>
</dbReference>